<dbReference type="HOGENOM" id="CLU_123376_0_0_4"/>
<dbReference type="PATRIC" id="fig|742823.3.peg.2194"/>
<organism evidence="1 2">
    <name type="scientific">Sutterella wadsworthensis 2_1_59BFAA</name>
    <dbReference type="NCBI Taxonomy" id="742823"/>
    <lineage>
        <taxon>Bacteria</taxon>
        <taxon>Pseudomonadati</taxon>
        <taxon>Pseudomonadota</taxon>
        <taxon>Betaproteobacteria</taxon>
        <taxon>Burkholderiales</taxon>
        <taxon>Sutterellaceae</taxon>
        <taxon>Sutterella</taxon>
    </lineage>
</organism>
<dbReference type="eggNOG" id="COG5421">
    <property type="taxonomic scope" value="Bacteria"/>
</dbReference>
<proteinExistence type="predicted"/>
<evidence type="ECO:0000313" key="2">
    <source>
        <dbReference type="Proteomes" id="UP000005835"/>
    </source>
</evidence>
<sequence>MVPNSLSKNRGPHHFLIVKRTSKGVKVSFKNEKIEEAKRYWGYFVLVSNEICDPFEALKAYRSREKIEELFATYKDSFDGRKPRTWYPENLYGRQFAQFVGLGYHCFLTKRIQDVKKGLAQKSTEKKTKEELNLEEKLLAWLDQHSLIQILDWFRCVDYVATTGNDSASKWATETTKRDQLFLKLLGVS</sequence>
<dbReference type="AlphaFoldDB" id="K1JU52"/>
<gene>
    <name evidence="1" type="ORF">HMPREF9465_02185</name>
</gene>
<dbReference type="EMBL" id="ADMG01000051">
    <property type="protein sequence ID" value="EKB30178.1"/>
    <property type="molecule type" value="Genomic_DNA"/>
</dbReference>
<comment type="caution">
    <text evidence="1">The sequence shown here is derived from an EMBL/GenBank/DDBJ whole genome shotgun (WGS) entry which is preliminary data.</text>
</comment>
<dbReference type="STRING" id="742823.HMPREF9465_02185"/>
<name>K1JU52_9BURK</name>
<dbReference type="Proteomes" id="UP000005835">
    <property type="component" value="Unassembled WGS sequence"/>
</dbReference>
<accession>K1JU52</accession>
<evidence type="ECO:0008006" key="3">
    <source>
        <dbReference type="Google" id="ProtNLM"/>
    </source>
</evidence>
<keyword evidence="2" id="KW-1185">Reference proteome</keyword>
<reference evidence="1 2" key="1">
    <citation type="submission" date="2012-05" db="EMBL/GenBank/DDBJ databases">
        <title>The Genome Sequence of Sutterella wadsworthensis 2_1_59BFAA.</title>
        <authorList>
            <consortium name="The Broad Institute Genome Sequencing Platform"/>
            <person name="Earl A."/>
            <person name="Ward D."/>
            <person name="Feldgarden M."/>
            <person name="Gevers D."/>
            <person name="Daigneault M."/>
            <person name="Strauss J."/>
            <person name="Allen-Vercoe E."/>
            <person name="Walker B."/>
            <person name="Young S.K."/>
            <person name="Zeng Q."/>
            <person name="Gargeya S."/>
            <person name="Fitzgerald M."/>
            <person name="Haas B."/>
            <person name="Abouelleil A."/>
            <person name="Alvarado L."/>
            <person name="Arachchi H.M."/>
            <person name="Berlin A.M."/>
            <person name="Chapman S.B."/>
            <person name="Goldberg J."/>
            <person name="Griggs A."/>
            <person name="Gujja S."/>
            <person name="Hansen M."/>
            <person name="Howarth C."/>
            <person name="Imamovic A."/>
            <person name="Larimer J."/>
            <person name="McCowen C."/>
            <person name="Montmayeur A."/>
            <person name="Murphy C."/>
            <person name="Neiman D."/>
            <person name="Pearson M."/>
            <person name="Priest M."/>
            <person name="Roberts A."/>
            <person name="Saif S."/>
            <person name="Shea T."/>
            <person name="Sisk P."/>
            <person name="Sykes S."/>
            <person name="Wortman J."/>
            <person name="Nusbaum C."/>
            <person name="Birren B."/>
        </authorList>
    </citation>
    <scope>NUCLEOTIDE SEQUENCE [LARGE SCALE GENOMIC DNA]</scope>
    <source>
        <strain evidence="1 2">2_1_59BFAA</strain>
    </source>
</reference>
<protein>
    <recommendedName>
        <fullName evidence="3">Transposase IS4-like domain-containing protein</fullName>
    </recommendedName>
</protein>
<evidence type="ECO:0000313" key="1">
    <source>
        <dbReference type="EMBL" id="EKB30178.1"/>
    </source>
</evidence>